<evidence type="ECO:0000313" key="5">
    <source>
        <dbReference type="Proteomes" id="UP001602013"/>
    </source>
</evidence>
<feature type="signal peptide" evidence="2">
    <location>
        <begin position="1"/>
        <end position="20"/>
    </location>
</feature>
<dbReference type="RefSeq" id="WP_387412758.1">
    <property type="nucleotide sequence ID" value="NZ_JBIASD010000011.1"/>
</dbReference>
<dbReference type="PROSITE" id="PS51677">
    <property type="entry name" value="NODB"/>
    <property type="match status" value="1"/>
</dbReference>
<dbReference type="Gene3D" id="3.20.20.370">
    <property type="entry name" value="Glycoside hydrolase/deacetylase"/>
    <property type="match status" value="1"/>
</dbReference>
<organism evidence="4 5">
    <name type="scientific">Microtetraspora malaysiensis</name>
    <dbReference type="NCBI Taxonomy" id="161358"/>
    <lineage>
        <taxon>Bacteria</taxon>
        <taxon>Bacillati</taxon>
        <taxon>Actinomycetota</taxon>
        <taxon>Actinomycetes</taxon>
        <taxon>Streptosporangiales</taxon>
        <taxon>Streptosporangiaceae</taxon>
        <taxon>Microtetraspora</taxon>
    </lineage>
</organism>
<dbReference type="PANTHER" id="PTHR10587">
    <property type="entry name" value="GLYCOSYL TRANSFERASE-RELATED"/>
    <property type="match status" value="1"/>
</dbReference>
<dbReference type="InterPro" id="IPR011330">
    <property type="entry name" value="Glyco_hydro/deAcase_b/a-brl"/>
</dbReference>
<feature type="compositionally biased region" description="Low complexity" evidence="1">
    <location>
        <begin position="34"/>
        <end position="56"/>
    </location>
</feature>
<dbReference type="InterPro" id="IPR002509">
    <property type="entry name" value="NODB_dom"/>
</dbReference>
<dbReference type="EMBL" id="JBIASD010000011">
    <property type="protein sequence ID" value="MFF3667674.1"/>
    <property type="molecule type" value="Genomic_DNA"/>
</dbReference>
<evidence type="ECO:0000313" key="4">
    <source>
        <dbReference type="EMBL" id="MFF3667674.1"/>
    </source>
</evidence>
<feature type="region of interest" description="Disordered" evidence="1">
    <location>
        <begin position="24"/>
        <end position="69"/>
    </location>
</feature>
<dbReference type="PANTHER" id="PTHR10587:SF134">
    <property type="entry name" value="SECRETED PROTEIN"/>
    <property type="match status" value="1"/>
</dbReference>
<evidence type="ECO:0000256" key="1">
    <source>
        <dbReference type="SAM" id="MobiDB-lite"/>
    </source>
</evidence>
<keyword evidence="2" id="KW-0732">Signal</keyword>
<dbReference type="SUPFAM" id="SSF88713">
    <property type="entry name" value="Glycoside hydrolase/deacetylase"/>
    <property type="match status" value="1"/>
</dbReference>
<reference evidence="4 5" key="1">
    <citation type="submission" date="2024-10" db="EMBL/GenBank/DDBJ databases">
        <title>The Natural Products Discovery Center: Release of the First 8490 Sequenced Strains for Exploring Actinobacteria Biosynthetic Diversity.</title>
        <authorList>
            <person name="Kalkreuter E."/>
            <person name="Kautsar S.A."/>
            <person name="Yang D."/>
            <person name="Bader C.D."/>
            <person name="Teijaro C.N."/>
            <person name="Fluegel L."/>
            <person name="Davis C.M."/>
            <person name="Simpson J.R."/>
            <person name="Lauterbach L."/>
            <person name="Steele A.D."/>
            <person name="Gui C."/>
            <person name="Meng S."/>
            <person name="Li G."/>
            <person name="Viehrig K."/>
            <person name="Ye F."/>
            <person name="Su P."/>
            <person name="Kiefer A.F."/>
            <person name="Nichols A."/>
            <person name="Cepeda A.J."/>
            <person name="Yan W."/>
            <person name="Fan B."/>
            <person name="Jiang Y."/>
            <person name="Adhikari A."/>
            <person name="Zheng C.-J."/>
            <person name="Schuster L."/>
            <person name="Cowan T.M."/>
            <person name="Smanski M.J."/>
            <person name="Chevrette M.G."/>
            <person name="De Carvalho L.P.S."/>
            <person name="Shen B."/>
        </authorList>
    </citation>
    <scope>NUCLEOTIDE SEQUENCE [LARGE SCALE GENOMIC DNA]</scope>
    <source>
        <strain evidence="4 5">NPDC002173</strain>
    </source>
</reference>
<dbReference type="InterPro" id="IPR050248">
    <property type="entry name" value="Polysacc_deacetylase_ArnD"/>
</dbReference>
<protein>
    <submittedName>
        <fullName evidence="4">Polysaccharide deacetylase family protein</fullName>
    </submittedName>
</protein>
<sequence>MLWRRSLLLSVLLISGCVTHAPTGVTPRTAADVGAEPRPAAAAPSAPEPSPEASGARRPRDPIHHGPRGSDMVALTFDADMTAYMEGQLDRGEVDSYANPRLIAELRRLKVPATIFMTGLWAKRYPSVAAGLAADPLFEVADHSYDHEAFTTPCYGLGRTGDMRGSLRRTEVLLDRIAPGHPKFFRFPGGCFDKAALKAVAAEGLTPIQWDVVGGDAFATSKDAIVRQTLGGVRGGSIVVLHLGGGKPSGLTDDALPAIVKGIRERGLRPVTLSTLLGHR</sequence>
<dbReference type="PROSITE" id="PS51257">
    <property type="entry name" value="PROKAR_LIPOPROTEIN"/>
    <property type="match status" value="1"/>
</dbReference>
<evidence type="ECO:0000256" key="2">
    <source>
        <dbReference type="SAM" id="SignalP"/>
    </source>
</evidence>
<gene>
    <name evidence="4" type="ORF">ACFYXI_18925</name>
</gene>
<comment type="caution">
    <text evidence="4">The sequence shown here is derived from an EMBL/GenBank/DDBJ whole genome shotgun (WGS) entry which is preliminary data.</text>
</comment>
<keyword evidence="5" id="KW-1185">Reference proteome</keyword>
<dbReference type="Pfam" id="PF01522">
    <property type="entry name" value="Polysacc_deac_1"/>
    <property type="match status" value="1"/>
</dbReference>
<feature type="chain" id="PRO_5047148986" evidence="2">
    <location>
        <begin position="21"/>
        <end position="280"/>
    </location>
</feature>
<feature type="domain" description="NodB homology" evidence="3">
    <location>
        <begin position="71"/>
        <end position="271"/>
    </location>
</feature>
<evidence type="ECO:0000259" key="3">
    <source>
        <dbReference type="PROSITE" id="PS51677"/>
    </source>
</evidence>
<name>A0ABW6SRR3_9ACTN</name>
<accession>A0ABW6SRR3</accession>
<dbReference type="Proteomes" id="UP001602013">
    <property type="component" value="Unassembled WGS sequence"/>
</dbReference>
<proteinExistence type="predicted"/>